<evidence type="ECO:0000256" key="3">
    <source>
        <dbReference type="ARBA" id="ARBA00022553"/>
    </source>
</evidence>
<dbReference type="RefSeq" id="WP_207526527.1">
    <property type="nucleotide sequence ID" value="NZ_CP071518.1"/>
</dbReference>
<evidence type="ECO:0000256" key="2">
    <source>
        <dbReference type="ARBA" id="ARBA00012438"/>
    </source>
</evidence>
<dbReference type="InterPro" id="IPR036097">
    <property type="entry name" value="HisK_dim/P_sf"/>
</dbReference>
<dbReference type="Gene3D" id="3.30.565.10">
    <property type="entry name" value="Histidine kinase-like ATPase, C-terminal domain"/>
    <property type="match status" value="1"/>
</dbReference>
<dbReference type="InterPro" id="IPR003594">
    <property type="entry name" value="HATPase_dom"/>
</dbReference>
<dbReference type="SUPFAM" id="SSF55874">
    <property type="entry name" value="ATPase domain of HSP90 chaperone/DNA topoisomerase II/histidine kinase"/>
    <property type="match status" value="1"/>
</dbReference>
<keyword evidence="3 6" id="KW-0597">Phosphoprotein</keyword>
<dbReference type="SUPFAM" id="SSF47384">
    <property type="entry name" value="Homodimeric domain of signal transducing histidine kinase"/>
    <property type="match status" value="1"/>
</dbReference>
<evidence type="ECO:0000313" key="10">
    <source>
        <dbReference type="Proteomes" id="UP000639274"/>
    </source>
</evidence>
<dbReference type="PANTHER" id="PTHR43547">
    <property type="entry name" value="TWO-COMPONENT HISTIDINE KINASE"/>
    <property type="match status" value="1"/>
</dbReference>
<keyword evidence="10" id="KW-1185">Reference proteome</keyword>
<dbReference type="SMART" id="SM00448">
    <property type="entry name" value="REC"/>
    <property type="match status" value="1"/>
</dbReference>
<evidence type="ECO:0000256" key="6">
    <source>
        <dbReference type="PROSITE-ProRule" id="PRU00169"/>
    </source>
</evidence>
<dbReference type="CDD" id="cd00082">
    <property type="entry name" value="HisKA"/>
    <property type="match status" value="1"/>
</dbReference>
<dbReference type="GO" id="GO:0005886">
    <property type="term" value="C:plasma membrane"/>
    <property type="evidence" value="ECO:0007669"/>
    <property type="project" value="UniProtKB-ARBA"/>
</dbReference>
<dbReference type="InterPro" id="IPR036890">
    <property type="entry name" value="HATPase_C_sf"/>
</dbReference>
<dbReference type="AlphaFoldDB" id="A0A975AQL7"/>
<dbReference type="Pfam" id="PF00512">
    <property type="entry name" value="HisKA"/>
    <property type="match status" value="1"/>
</dbReference>
<dbReference type="SMART" id="SM00388">
    <property type="entry name" value="HisKA"/>
    <property type="match status" value="1"/>
</dbReference>
<dbReference type="InterPro" id="IPR005467">
    <property type="entry name" value="His_kinase_dom"/>
</dbReference>
<dbReference type="KEGG" id="lsf:I8J32_009670"/>
<dbReference type="CDD" id="cd17580">
    <property type="entry name" value="REC_2_DhkD-like"/>
    <property type="match status" value="1"/>
</dbReference>
<evidence type="ECO:0000259" key="7">
    <source>
        <dbReference type="PROSITE" id="PS50109"/>
    </source>
</evidence>
<dbReference type="Proteomes" id="UP000639274">
    <property type="component" value="Chromosome"/>
</dbReference>
<feature type="modified residue" description="4-aspartylphosphate" evidence="6">
    <location>
        <position position="467"/>
    </location>
</feature>
<accession>A0A975AQL7</accession>
<dbReference type="Gene3D" id="3.40.50.2300">
    <property type="match status" value="1"/>
</dbReference>
<name>A0A975AQL7_9GAMM</name>
<dbReference type="PROSITE" id="PS50109">
    <property type="entry name" value="HIS_KIN"/>
    <property type="match status" value="1"/>
</dbReference>
<feature type="domain" description="Histidine kinase" evidence="7">
    <location>
        <begin position="166"/>
        <end position="384"/>
    </location>
</feature>
<dbReference type="PROSITE" id="PS50110">
    <property type="entry name" value="RESPONSE_REGULATORY"/>
    <property type="match status" value="1"/>
</dbReference>
<evidence type="ECO:0000256" key="1">
    <source>
        <dbReference type="ARBA" id="ARBA00000085"/>
    </source>
</evidence>
<dbReference type="InterPro" id="IPR011006">
    <property type="entry name" value="CheY-like_superfamily"/>
</dbReference>
<dbReference type="InterPro" id="IPR001789">
    <property type="entry name" value="Sig_transdc_resp-reg_receiver"/>
</dbReference>
<reference evidence="9 10" key="1">
    <citation type="submission" date="2021-03" db="EMBL/GenBank/DDBJ databases">
        <title>Lysobacter sp. nov. isolated from soil of gangwondo yeongwol, south Korea.</title>
        <authorList>
            <person name="Kim K.R."/>
            <person name="Kim K.H."/>
            <person name="Jeon C.O."/>
        </authorList>
    </citation>
    <scope>NUCLEOTIDE SEQUENCE [LARGE SCALE GENOMIC DNA]</scope>
    <source>
        <strain evidence="9 10">R19</strain>
    </source>
</reference>
<dbReference type="Gene3D" id="1.10.287.130">
    <property type="match status" value="1"/>
</dbReference>
<protein>
    <recommendedName>
        <fullName evidence="2">histidine kinase</fullName>
        <ecNumber evidence="2">2.7.13.3</ecNumber>
    </recommendedName>
</protein>
<dbReference type="Pfam" id="PF00072">
    <property type="entry name" value="Response_reg"/>
    <property type="match status" value="1"/>
</dbReference>
<dbReference type="InterPro" id="IPR003661">
    <property type="entry name" value="HisK_dim/P_dom"/>
</dbReference>
<evidence type="ECO:0000259" key="8">
    <source>
        <dbReference type="PROSITE" id="PS50110"/>
    </source>
</evidence>
<dbReference type="SMART" id="SM00387">
    <property type="entry name" value="HATPase_c"/>
    <property type="match status" value="1"/>
</dbReference>
<dbReference type="Pfam" id="PF02518">
    <property type="entry name" value="HATPase_c"/>
    <property type="match status" value="1"/>
</dbReference>
<dbReference type="GO" id="GO:0000155">
    <property type="term" value="F:phosphorelay sensor kinase activity"/>
    <property type="evidence" value="ECO:0007669"/>
    <property type="project" value="InterPro"/>
</dbReference>
<keyword evidence="5" id="KW-0418">Kinase</keyword>
<evidence type="ECO:0000313" key="9">
    <source>
        <dbReference type="EMBL" id="QSX77074.1"/>
    </source>
</evidence>
<proteinExistence type="predicted"/>
<feature type="domain" description="Response regulatory" evidence="8">
    <location>
        <begin position="418"/>
        <end position="534"/>
    </location>
</feature>
<gene>
    <name evidence="9" type="ORF">I8J32_009670</name>
</gene>
<dbReference type="SUPFAM" id="SSF52172">
    <property type="entry name" value="CheY-like"/>
    <property type="match status" value="2"/>
</dbReference>
<dbReference type="PANTHER" id="PTHR43547:SF2">
    <property type="entry name" value="HYBRID SIGNAL TRANSDUCTION HISTIDINE KINASE C"/>
    <property type="match status" value="1"/>
</dbReference>
<dbReference type="EMBL" id="CP071518">
    <property type="protein sequence ID" value="QSX77074.1"/>
    <property type="molecule type" value="Genomic_DNA"/>
</dbReference>
<dbReference type="InterPro" id="IPR004358">
    <property type="entry name" value="Sig_transdc_His_kin-like_C"/>
</dbReference>
<evidence type="ECO:0000256" key="4">
    <source>
        <dbReference type="ARBA" id="ARBA00022679"/>
    </source>
</evidence>
<keyword evidence="4" id="KW-0808">Transferase</keyword>
<dbReference type="PRINTS" id="PR00344">
    <property type="entry name" value="BCTRLSENSOR"/>
</dbReference>
<evidence type="ECO:0000256" key="5">
    <source>
        <dbReference type="ARBA" id="ARBA00022777"/>
    </source>
</evidence>
<dbReference type="FunFam" id="3.30.565.10:FF:000006">
    <property type="entry name" value="Sensor histidine kinase WalK"/>
    <property type="match status" value="1"/>
</dbReference>
<dbReference type="EC" id="2.7.13.3" evidence="2"/>
<sequence>MNGIASQGLRRRVLLLLPTSRDVDITLELLERSGIAACVCADGLDLLRELTCGAGALLVAEECLGEGTQGLLARYIETQPRWSDLPVVLLTRGGANSLDVGDAVAMLGNVTLLERPLRVTALVSTLHSALRARNRQYEIQTHLQELETARDGEMIAARRKDEFLAMLAHELRNPLAPIRNALHVLAVDDTDVELRQEMRAMMGRQVDHMVRLVDDLLEASRLSRGMITLHREPLDLCEAVHAAIELNRPAIEGQQYSISLDVCEHGLMVDADPVRIAQVFGNLLNNAVKYGRPRGNITVRAHREADTAVVEVVDDGIGISSADLPHVFDLFVEGQGDSDRMHEGLGIGLALVRTLVQLHGGTVTATSAGKDTGATFQVRLPLAQVRAATAPPCAPEPSSLPFAETETASAGESAMPYRVLVVDDNTDAATSLAMVLRMRGLELCIAHDGAEALEQTEVFRPHAVLLDIGMPGLDGYEVARRLRHDPAHAGIVLIAITGWSRLQDRQRGRAAGFDHHFRKPVDLPRLCELLEDLRSEDALARAV</sequence>
<organism evidence="9 10">
    <name type="scientific">Agrilutibacter solisilvae</name>
    <dbReference type="NCBI Taxonomy" id="2763317"/>
    <lineage>
        <taxon>Bacteria</taxon>
        <taxon>Pseudomonadati</taxon>
        <taxon>Pseudomonadota</taxon>
        <taxon>Gammaproteobacteria</taxon>
        <taxon>Lysobacterales</taxon>
        <taxon>Lysobacteraceae</taxon>
        <taxon>Agrilutibacter</taxon>
    </lineage>
</organism>
<dbReference type="CDD" id="cd00075">
    <property type="entry name" value="HATPase"/>
    <property type="match status" value="1"/>
</dbReference>
<comment type="catalytic activity">
    <reaction evidence="1">
        <text>ATP + protein L-histidine = ADP + protein N-phospho-L-histidine.</text>
        <dbReference type="EC" id="2.7.13.3"/>
    </reaction>
</comment>